<sequence length="217" mass="26047">MKNLDKAKEEIRSILDGKEYQMYANESKSIFTIWWERAKEWIANQLEKLFPSLESASHAAAGPVLIAIIIAVLAMIVVLTLLLVRVQLRKRKYWDNKPFTSMKEMEWTYQTHLNEADRLSSLKEYSLSTRHLFLALLLYFHEKEWLMARIWKTNWEYYDELQKVNKEWAERFFNIALLFDEVTYGERIVTKEEYLQYKLQVLEWLRKIEEGPNNAAK</sequence>
<dbReference type="AlphaFoldDB" id="A0A942TDH4"/>
<keyword evidence="1" id="KW-1133">Transmembrane helix</keyword>
<evidence type="ECO:0000256" key="1">
    <source>
        <dbReference type="SAM" id="Phobius"/>
    </source>
</evidence>
<protein>
    <submittedName>
        <fullName evidence="2">DUF4129 domain-containing protein</fullName>
    </submittedName>
</protein>
<name>A0A942TDH4_9BACI</name>
<gene>
    <name evidence="2" type="ORF">KHA97_03980</name>
</gene>
<dbReference type="Proteomes" id="UP000681414">
    <property type="component" value="Unassembled WGS sequence"/>
</dbReference>
<keyword evidence="1" id="KW-0812">Transmembrane</keyword>
<dbReference type="EMBL" id="JAGYPG010000001">
    <property type="protein sequence ID" value="MBS4194234.1"/>
    <property type="molecule type" value="Genomic_DNA"/>
</dbReference>
<comment type="caution">
    <text evidence="2">The sequence shown here is derived from an EMBL/GenBank/DDBJ whole genome shotgun (WGS) entry which is preliminary data.</text>
</comment>
<reference evidence="2 3" key="1">
    <citation type="submission" date="2021-05" db="EMBL/GenBank/DDBJ databases">
        <title>Novel Bacillus species.</title>
        <authorList>
            <person name="Liu G."/>
        </authorList>
    </citation>
    <scope>NUCLEOTIDE SEQUENCE [LARGE SCALE GENOMIC DNA]</scope>
    <source>
        <strain evidence="3">FJAT-49780</strain>
    </source>
</reference>
<accession>A0A942TDH4</accession>
<organism evidence="2 3">
    <name type="scientific">Lederbergia citri</name>
    <dbReference type="NCBI Taxonomy" id="2833580"/>
    <lineage>
        <taxon>Bacteria</taxon>
        <taxon>Bacillati</taxon>
        <taxon>Bacillota</taxon>
        <taxon>Bacilli</taxon>
        <taxon>Bacillales</taxon>
        <taxon>Bacillaceae</taxon>
        <taxon>Lederbergia</taxon>
    </lineage>
</organism>
<keyword evidence="3" id="KW-1185">Reference proteome</keyword>
<keyword evidence="1" id="KW-0472">Membrane</keyword>
<dbReference type="RefSeq" id="WP_213123435.1">
    <property type="nucleotide sequence ID" value="NZ_JAGYPG010000001.1"/>
</dbReference>
<evidence type="ECO:0000313" key="3">
    <source>
        <dbReference type="Proteomes" id="UP000681414"/>
    </source>
</evidence>
<feature type="transmembrane region" description="Helical" evidence="1">
    <location>
        <begin position="60"/>
        <end position="84"/>
    </location>
</feature>
<evidence type="ECO:0000313" key="2">
    <source>
        <dbReference type="EMBL" id="MBS4194234.1"/>
    </source>
</evidence>
<proteinExistence type="predicted"/>